<organism evidence="1">
    <name type="scientific">Arundo donax</name>
    <name type="common">Giant reed</name>
    <name type="synonym">Donax arundinaceus</name>
    <dbReference type="NCBI Taxonomy" id="35708"/>
    <lineage>
        <taxon>Eukaryota</taxon>
        <taxon>Viridiplantae</taxon>
        <taxon>Streptophyta</taxon>
        <taxon>Embryophyta</taxon>
        <taxon>Tracheophyta</taxon>
        <taxon>Spermatophyta</taxon>
        <taxon>Magnoliopsida</taxon>
        <taxon>Liliopsida</taxon>
        <taxon>Poales</taxon>
        <taxon>Poaceae</taxon>
        <taxon>PACMAD clade</taxon>
        <taxon>Arundinoideae</taxon>
        <taxon>Arundineae</taxon>
        <taxon>Arundo</taxon>
    </lineage>
</organism>
<dbReference type="AlphaFoldDB" id="A0A0A9CIE6"/>
<dbReference type="EMBL" id="GBRH01224770">
    <property type="protein sequence ID" value="JAD73125.1"/>
    <property type="molecule type" value="Transcribed_RNA"/>
</dbReference>
<protein>
    <submittedName>
        <fullName evidence="1">Uncharacterized protein</fullName>
    </submittedName>
</protein>
<reference evidence="1" key="2">
    <citation type="journal article" date="2015" name="Data Brief">
        <title>Shoot transcriptome of the giant reed, Arundo donax.</title>
        <authorList>
            <person name="Barrero R.A."/>
            <person name="Guerrero F.D."/>
            <person name="Moolhuijzen P."/>
            <person name="Goolsby J.A."/>
            <person name="Tidwell J."/>
            <person name="Bellgard S.E."/>
            <person name="Bellgard M.I."/>
        </authorList>
    </citation>
    <scope>NUCLEOTIDE SEQUENCE</scope>
    <source>
        <tissue evidence="1">Shoot tissue taken approximately 20 cm above the soil surface</tissue>
    </source>
</reference>
<evidence type="ECO:0000313" key="1">
    <source>
        <dbReference type="EMBL" id="JAD73125.1"/>
    </source>
</evidence>
<sequence>MQRGIALGDPVGSHAGDFGDWLSICLFGVDVFSGE</sequence>
<proteinExistence type="predicted"/>
<accession>A0A0A9CIE6</accession>
<name>A0A0A9CIE6_ARUDO</name>
<reference evidence="1" key="1">
    <citation type="submission" date="2014-09" db="EMBL/GenBank/DDBJ databases">
        <authorList>
            <person name="Magalhaes I.L.F."/>
            <person name="Oliveira U."/>
            <person name="Santos F.R."/>
            <person name="Vidigal T.H.D.A."/>
            <person name="Brescovit A.D."/>
            <person name="Santos A.J."/>
        </authorList>
    </citation>
    <scope>NUCLEOTIDE SEQUENCE</scope>
    <source>
        <tissue evidence="1">Shoot tissue taken approximately 20 cm above the soil surface</tissue>
    </source>
</reference>